<dbReference type="EMBL" id="BRXR01000001">
    <property type="protein sequence ID" value="GLC32299.1"/>
    <property type="molecule type" value="Genomic_DNA"/>
</dbReference>
<feature type="coiled-coil region" evidence="1">
    <location>
        <begin position="2"/>
        <end position="40"/>
    </location>
</feature>
<organism evidence="2 3">
    <name type="scientific">Clostridium omnivorum</name>
    <dbReference type="NCBI Taxonomy" id="1604902"/>
    <lineage>
        <taxon>Bacteria</taxon>
        <taxon>Bacillati</taxon>
        <taxon>Bacillota</taxon>
        <taxon>Clostridia</taxon>
        <taxon>Eubacteriales</taxon>
        <taxon>Clostridiaceae</taxon>
        <taxon>Clostridium</taxon>
    </lineage>
</organism>
<sequence length="63" mass="6991">MNDNARQNLKNACSGLNEIKNELQEAANNVENNSIKTRIEDQLQSIDRCLKECQGISSGLANK</sequence>
<evidence type="ECO:0000313" key="3">
    <source>
        <dbReference type="Proteomes" id="UP001208567"/>
    </source>
</evidence>
<keyword evidence="3" id="KW-1185">Reference proteome</keyword>
<gene>
    <name evidence="2" type="ORF">bsdE14_37090</name>
</gene>
<reference evidence="2 3" key="1">
    <citation type="journal article" date="2024" name="Int. J. Syst. Evol. Microbiol.">
        <title>Clostridium omnivorum sp. nov., isolated from anoxic soil under the treatment of reductive soil disinfestation.</title>
        <authorList>
            <person name="Ueki A."/>
            <person name="Tonouchi A."/>
            <person name="Kaku N."/>
            <person name="Honma S."/>
            <person name="Ueki K."/>
        </authorList>
    </citation>
    <scope>NUCLEOTIDE SEQUENCE [LARGE SCALE GENOMIC DNA]</scope>
    <source>
        <strain evidence="2 3">E14</strain>
    </source>
</reference>
<accession>A0ABQ5NAT5</accession>
<name>A0ABQ5NAT5_9CLOT</name>
<evidence type="ECO:0000256" key="1">
    <source>
        <dbReference type="SAM" id="Coils"/>
    </source>
</evidence>
<keyword evidence="1" id="KW-0175">Coiled coil</keyword>
<dbReference type="RefSeq" id="WP_264851602.1">
    <property type="nucleotide sequence ID" value="NZ_BRXR01000001.1"/>
</dbReference>
<protein>
    <submittedName>
        <fullName evidence="2">Uncharacterized protein</fullName>
    </submittedName>
</protein>
<comment type="caution">
    <text evidence="2">The sequence shown here is derived from an EMBL/GenBank/DDBJ whole genome shotgun (WGS) entry which is preliminary data.</text>
</comment>
<dbReference type="Proteomes" id="UP001208567">
    <property type="component" value="Unassembled WGS sequence"/>
</dbReference>
<evidence type="ECO:0000313" key="2">
    <source>
        <dbReference type="EMBL" id="GLC32299.1"/>
    </source>
</evidence>
<proteinExistence type="predicted"/>